<sequence>MKKISKLMFIPVLSTMIFTSCTKIENKTEEKRNEQKVDKQKTENEIAYDNFVNQVNDLKQSNNSSLYIRFDDKQFTKKTSENYAYYNWDKNYKEKHYLLSDLKSLEENLKNNKANATKQIEEIQKIAKEKQLDLNNYDFLVWYKTIRTRLFEKNPLSLALKAEGENLKLFSAECSSFNGCGDYSEPITGEKYAKTFIYVFFVPKTQNLQADVKIATNHLVDKEKALNLLNDKSLLWLSEIKVEI</sequence>
<evidence type="ECO:0000313" key="3">
    <source>
        <dbReference type="Proteomes" id="UP001179842"/>
    </source>
</evidence>
<evidence type="ECO:0008006" key="4">
    <source>
        <dbReference type="Google" id="ProtNLM"/>
    </source>
</evidence>
<name>A0ABY8LTG3_9BACT</name>
<reference evidence="2" key="1">
    <citation type="submission" date="2023-04" db="EMBL/GenBank/DDBJ databases">
        <title>Completed genome of Mycoplasma lagogenitalium type strain 12MS.</title>
        <authorList>
            <person name="Spergser J."/>
        </authorList>
    </citation>
    <scope>NUCLEOTIDE SEQUENCE</scope>
    <source>
        <strain evidence="2">12MS</strain>
    </source>
</reference>
<evidence type="ECO:0000256" key="1">
    <source>
        <dbReference type="SAM" id="Coils"/>
    </source>
</evidence>
<dbReference type="Proteomes" id="UP001179842">
    <property type="component" value="Chromosome"/>
</dbReference>
<accession>A0ABY8LTG3</accession>
<keyword evidence="3" id="KW-1185">Reference proteome</keyword>
<dbReference type="RefSeq" id="WP_280101835.1">
    <property type="nucleotide sequence ID" value="NZ_CP122979.1"/>
</dbReference>
<dbReference type="PROSITE" id="PS51257">
    <property type="entry name" value="PROKAR_LIPOPROTEIN"/>
    <property type="match status" value="1"/>
</dbReference>
<proteinExistence type="predicted"/>
<gene>
    <name evidence="2" type="ORF">QEG99_03655</name>
</gene>
<keyword evidence="1" id="KW-0175">Coiled coil</keyword>
<organism evidence="2 3">
    <name type="scientific">Mesomycoplasma lagogenitalium</name>
    <dbReference type="NCBI Taxonomy" id="171286"/>
    <lineage>
        <taxon>Bacteria</taxon>
        <taxon>Bacillati</taxon>
        <taxon>Mycoplasmatota</taxon>
        <taxon>Mycoplasmoidales</taxon>
        <taxon>Metamycoplasmataceae</taxon>
        <taxon>Mesomycoplasma</taxon>
    </lineage>
</organism>
<protein>
    <recommendedName>
        <fullName evidence="4">Lipoprotein</fullName>
    </recommendedName>
</protein>
<evidence type="ECO:0000313" key="2">
    <source>
        <dbReference type="EMBL" id="WGI36534.1"/>
    </source>
</evidence>
<dbReference type="EMBL" id="CP122979">
    <property type="protein sequence ID" value="WGI36534.1"/>
    <property type="molecule type" value="Genomic_DNA"/>
</dbReference>
<feature type="coiled-coil region" evidence="1">
    <location>
        <begin position="99"/>
        <end position="133"/>
    </location>
</feature>